<proteinExistence type="predicted"/>
<dbReference type="HOGENOM" id="CLU_1594667_0_0_1"/>
<accession>A0A067T613</accession>
<name>A0A067T613_GALM3</name>
<dbReference type="EMBL" id="KL142381">
    <property type="protein sequence ID" value="KDR75364.1"/>
    <property type="molecule type" value="Genomic_DNA"/>
</dbReference>
<dbReference type="AlphaFoldDB" id="A0A067T613"/>
<evidence type="ECO:0000313" key="1">
    <source>
        <dbReference type="EMBL" id="KDR75364.1"/>
    </source>
</evidence>
<keyword evidence="2" id="KW-1185">Reference proteome</keyword>
<evidence type="ECO:0000313" key="2">
    <source>
        <dbReference type="Proteomes" id="UP000027222"/>
    </source>
</evidence>
<gene>
    <name evidence="1" type="ORF">GALMADRAFT_211581</name>
</gene>
<sequence>MHDTDIEQINGQVIERTQRLKIKSYRCVLYGALASRPHVVTIPLDPGIEIGSHPDDLALETWMQTYSSTSPNIVNLSENRSTVGIPLLTRYIVQTLKVDKTKPELHIQMQDNQLIANLNKVSGCQWWGAVIVVKHGPRGIRNISEDELFTINSITKSVTSVSEYNSVKDE</sequence>
<dbReference type="Proteomes" id="UP000027222">
    <property type="component" value="Unassembled WGS sequence"/>
</dbReference>
<reference evidence="2" key="1">
    <citation type="journal article" date="2014" name="Proc. Natl. Acad. Sci. U.S.A.">
        <title>Extensive sampling of basidiomycete genomes demonstrates inadequacy of the white-rot/brown-rot paradigm for wood decay fungi.</title>
        <authorList>
            <person name="Riley R."/>
            <person name="Salamov A.A."/>
            <person name="Brown D.W."/>
            <person name="Nagy L.G."/>
            <person name="Floudas D."/>
            <person name="Held B.W."/>
            <person name="Levasseur A."/>
            <person name="Lombard V."/>
            <person name="Morin E."/>
            <person name="Otillar R."/>
            <person name="Lindquist E.A."/>
            <person name="Sun H."/>
            <person name="LaButti K.M."/>
            <person name="Schmutz J."/>
            <person name="Jabbour D."/>
            <person name="Luo H."/>
            <person name="Baker S.E."/>
            <person name="Pisabarro A.G."/>
            <person name="Walton J.D."/>
            <person name="Blanchette R.A."/>
            <person name="Henrissat B."/>
            <person name="Martin F."/>
            <person name="Cullen D."/>
            <person name="Hibbett D.S."/>
            <person name="Grigoriev I.V."/>
        </authorList>
    </citation>
    <scope>NUCLEOTIDE SEQUENCE [LARGE SCALE GENOMIC DNA]</scope>
    <source>
        <strain evidence="2">CBS 339.88</strain>
    </source>
</reference>
<organism evidence="1 2">
    <name type="scientific">Galerina marginata (strain CBS 339.88)</name>
    <dbReference type="NCBI Taxonomy" id="685588"/>
    <lineage>
        <taxon>Eukaryota</taxon>
        <taxon>Fungi</taxon>
        <taxon>Dikarya</taxon>
        <taxon>Basidiomycota</taxon>
        <taxon>Agaricomycotina</taxon>
        <taxon>Agaricomycetes</taxon>
        <taxon>Agaricomycetidae</taxon>
        <taxon>Agaricales</taxon>
        <taxon>Agaricineae</taxon>
        <taxon>Strophariaceae</taxon>
        <taxon>Galerina</taxon>
    </lineage>
</organism>
<protein>
    <submittedName>
        <fullName evidence="1">Uncharacterized protein</fullName>
    </submittedName>
</protein>